<evidence type="ECO:0000256" key="3">
    <source>
        <dbReference type="ARBA" id="ARBA00022989"/>
    </source>
</evidence>
<dbReference type="Proteomes" id="UP000053820">
    <property type="component" value="Unassembled WGS sequence"/>
</dbReference>
<feature type="domain" description="Major facilitator superfamily (MFS) profile" evidence="6">
    <location>
        <begin position="69"/>
        <end position="541"/>
    </location>
</feature>
<keyword evidence="8" id="KW-1185">Reference proteome</keyword>
<organism evidence="7 8">
    <name type="scientific">Hydnomerulius pinastri MD-312</name>
    <dbReference type="NCBI Taxonomy" id="994086"/>
    <lineage>
        <taxon>Eukaryota</taxon>
        <taxon>Fungi</taxon>
        <taxon>Dikarya</taxon>
        <taxon>Basidiomycota</taxon>
        <taxon>Agaricomycotina</taxon>
        <taxon>Agaricomycetes</taxon>
        <taxon>Agaricomycetidae</taxon>
        <taxon>Boletales</taxon>
        <taxon>Boletales incertae sedis</taxon>
        <taxon>Leucogyrophana</taxon>
    </lineage>
</organism>
<evidence type="ECO:0000313" key="8">
    <source>
        <dbReference type="Proteomes" id="UP000053820"/>
    </source>
</evidence>
<evidence type="ECO:0000313" key="7">
    <source>
        <dbReference type="EMBL" id="KIJ62925.1"/>
    </source>
</evidence>
<dbReference type="InterPro" id="IPR011701">
    <property type="entry name" value="MFS"/>
</dbReference>
<feature type="transmembrane region" description="Helical" evidence="5">
    <location>
        <begin position="408"/>
        <end position="429"/>
    </location>
</feature>
<gene>
    <name evidence="7" type="ORF">HYDPIDRAFT_176332</name>
</gene>
<dbReference type="InterPro" id="IPR020846">
    <property type="entry name" value="MFS_dom"/>
</dbReference>
<evidence type="ECO:0000256" key="5">
    <source>
        <dbReference type="SAM" id="Phobius"/>
    </source>
</evidence>
<dbReference type="HOGENOM" id="CLU_008455_13_0_1"/>
<feature type="transmembrane region" description="Helical" evidence="5">
    <location>
        <begin position="469"/>
        <end position="493"/>
    </location>
</feature>
<evidence type="ECO:0000256" key="4">
    <source>
        <dbReference type="ARBA" id="ARBA00023136"/>
    </source>
</evidence>
<keyword evidence="3 5" id="KW-1133">Transmembrane helix</keyword>
<feature type="transmembrane region" description="Helical" evidence="5">
    <location>
        <begin position="194"/>
        <end position="214"/>
    </location>
</feature>
<feature type="transmembrane region" description="Helical" evidence="5">
    <location>
        <begin position="135"/>
        <end position="152"/>
    </location>
</feature>
<dbReference type="Pfam" id="PF07690">
    <property type="entry name" value="MFS_1"/>
    <property type="match status" value="1"/>
</dbReference>
<dbReference type="GO" id="GO:0005886">
    <property type="term" value="C:plasma membrane"/>
    <property type="evidence" value="ECO:0007669"/>
    <property type="project" value="TreeGrafter"/>
</dbReference>
<dbReference type="OrthoDB" id="5215911at2759"/>
<dbReference type="AlphaFoldDB" id="A0A0C9VXF0"/>
<feature type="transmembrane region" description="Helical" evidence="5">
    <location>
        <begin position="67"/>
        <end position="87"/>
    </location>
</feature>
<dbReference type="PROSITE" id="PS50850">
    <property type="entry name" value="MFS"/>
    <property type="match status" value="1"/>
</dbReference>
<dbReference type="PANTHER" id="PTHR23502:SF20">
    <property type="entry name" value="TRANSPORTER, PUTATIVE (AFU_ORTHOLOGUE AFUA_6G13880)-RELATED"/>
    <property type="match status" value="1"/>
</dbReference>
<evidence type="ECO:0000256" key="2">
    <source>
        <dbReference type="ARBA" id="ARBA00022692"/>
    </source>
</evidence>
<feature type="transmembrane region" description="Helical" evidence="5">
    <location>
        <begin position="340"/>
        <end position="359"/>
    </location>
</feature>
<keyword evidence="4 5" id="KW-0472">Membrane</keyword>
<evidence type="ECO:0000259" key="6">
    <source>
        <dbReference type="PROSITE" id="PS50850"/>
    </source>
</evidence>
<protein>
    <recommendedName>
        <fullName evidence="6">Major facilitator superfamily (MFS) profile domain-containing protein</fullName>
    </recommendedName>
</protein>
<feature type="transmembrane region" description="Helical" evidence="5">
    <location>
        <begin position="107"/>
        <end position="128"/>
    </location>
</feature>
<dbReference type="SUPFAM" id="SSF103473">
    <property type="entry name" value="MFS general substrate transporter"/>
    <property type="match status" value="1"/>
</dbReference>
<dbReference type="PANTHER" id="PTHR23502">
    <property type="entry name" value="MAJOR FACILITATOR SUPERFAMILY"/>
    <property type="match status" value="1"/>
</dbReference>
<accession>A0A0C9VXF0</accession>
<evidence type="ECO:0000256" key="1">
    <source>
        <dbReference type="ARBA" id="ARBA00004141"/>
    </source>
</evidence>
<dbReference type="InterPro" id="IPR036259">
    <property type="entry name" value="MFS_trans_sf"/>
</dbReference>
<reference evidence="7 8" key="1">
    <citation type="submission" date="2014-04" db="EMBL/GenBank/DDBJ databases">
        <title>Evolutionary Origins and Diversification of the Mycorrhizal Mutualists.</title>
        <authorList>
            <consortium name="DOE Joint Genome Institute"/>
            <consortium name="Mycorrhizal Genomics Consortium"/>
            <person name="Kohler A."/>
            <person name="Kuo A."/>
            <person name="Nagy L.G."/>
            <person name="Floudas D."/>
            <person name="Copeland A."/>
            <person name="Barry K.W."/>
            <person name="Cichocki N."/>
            <person name="Veneault-Fourrey C."/>
            <person name="LaButti K."/>
            <person name="Lindquist E.A."/>
            <person name="Lipzen A."/>
            <person name="Lundell T."/>
            <person name="Morin E."/>
            <person name="Murat C."/>
            <person name="Riley R."/>
            <person name="Ohm R."/>
            <person name="Sun H."/>
            <person name="Tunlid A."/>
            <person name="Henrissat B."/>
            <person name="Grigoriev I.V."/>
            <person name="Hibbett D.S."/>
            <person name="Martin F."/>
        </authorList>
    </citation>
    <scope>NUCLEOTIDE SEQUENCE [LARGE SCALE GENOMIC DNA]</scope>
    <source>
        <strain evidence="7 8">MD-312</strain>
    </source>
</reference>
<dbReference type="GO" id="GO:0022857">
    <property type="term" value="F:transmembrane transporter activity"/>
    <property type="evidence" value="ECO:0007669"/>
    <property type="project" value="InterPro"/>
</dbReference>
<feature type="transmembrane region" description="Helical" evidence="5">
    <location>
        <begin position="505"/>
        <end position="525"/>
    </location>
</feature>
<feature type="transmembrane region" description="Helical" evidence="5">
    <location>
        <begin position="220"/>
        <end position="243"/>
    </location>
</feature>
<feature type="transmembrane region" description="Helical" evidence="5">
    <location>
        <begin position="366"/>
        <end position="388"/>
    </location>
</feature>
<dbReference type="EMBL" id="KN839853">
    <property type="protein sequence ID" value="KIJ62925.1"/>
    <property type="molecule type" value="Genomic_DNA"/>
</dbReference>
<name>A0A0C9VXF0_9AGAM</name>
<keyword evidence="2 5" id="KW-0812">Transmembrane</keyword>
<proteinExistence type="predicted"/>
<feature type="transmembrane region" description="Helical" evidence="5">
    <location>
        <begin position="441"/>
        <end position="463"/>
    </location>
</feature>
<comment type="subcellular location">
    <subcellularLocation>
        <location evidence="1">Membrane</location>
        <topology evidence="1">Multi-pass membrane protein</topology>
    </subcellularLocation>
</comment>
<sequence length="541" mass="58471">MGFGILADRHLENVPGTSLLDDLHSKHAVQVSREGSDLKRSKDGIVLVPQPSSSPDDPLNWSFWRKAMLMFTVTYGAGVVGAFGPIIGAGLTKVAMSLDTSVNDLSMITGDTVLAIGLVLILTAPASVIWGRRPVYLIGNALLLASSIWSAVAKDLGSLTASRVIGGLGMAPIECLVEASIADMFFVHERGTWIAVWSFALLGGICGVSIVNGYLIQDASWRVCFIIEAALCAILFVLTIFFVPETAFVREAIPAERTSSLSDKEASSIENGVEKSIDATVEILAVPSTAKPSYWRSLSPWVGYRFNDESFWKICLRPFTMLCSPVVAWGTLVYGTTNAWLVALSVSVSLLFSSPAYGYDFQAGPVGLISGVGPFIAVIIGNALAGPLSDWSVTWLSRRNGGVYEPEFRLFIIIPLLISTTIGWFGWAISASLLELWIGPAVFYSLLNFGQAVGSIAVVSYVVDSHGPYAAEAFATINCIKNLFAFGVTYYVVPWLGAQGVLRTFCTIGGINIWVCLMTVPMYIYGKRARSWVHRTPWMLA</sequence>
<dbReference type="Gene3D" id="1.20.1250.20">
    <property type="entry name" value="MFS general substrate transporter like domains"/>
    <property type="match status" value="1"/>
</dbReference>